<feature type="transmembrane region" description="Helical" evidence="1">
    <location>
        <begin position="22"/>
        <end position="42"/>
    </location>
</feature>
<sequence>MTTITPAAINVLMPNPYTLKRMTMFSTPVFLGVSGFSAFFAIKKIGRL</sequence>
<organism evidence="2 3">
    <name type="scientific">Endozoicomonas euniceicola</name>
    <dbReference type="NCBI Taxonomy" id="1234143"/>
    <lineage>
        <taxon>Bacteria</taxon>
        <taxon>Pseudomonadati</taxon>
        <taxon>Pseudomonadota</taxon>
        <taxon>Gammaproteobacteria</taxon>
        <taxon>Oceanospirillales</taxon>
        <taxon>Endozoicomonadaceae</taxon>
        <taxon>Endozoicomonas</taxon>
    </lineage>
</organism>
<reference evidence="2" key="1">
    <citation type="submission" date="2022-10" db="EMBL/GenBank/DDBJ databases">
        <title>Completed Genome Sequence of two octocoral isolated bacterium, Endozoicomonas euniceicola EF212T and Endozoicomonas gorgoniicola PS125T.</title>
        <authorList>
            <person name="Chiou Y.-J."/>
            <person name="Chen Y.-H."/>
        </authorList>
    </citation>
    <scope>NUCLEOTIDE SEQUENCE</scope>
    <source>
        <strain evidence="2">EF212</strain>
    </source>
</reference>
<evidence type="ECO:0000313" key="3">
    <source>
        <dbReference type="Proteomes" id="UP001163255"/>
    </source>
</evidence>
<evidence type="ECO:0000256" key="1">
    <source>
        <dbReference type="SAM" id="Phobius"/>
    </source>
</evidence>
<evidence type="ECO:0000313" key="2">
    <source>
        <dbReference type="EMBL" id="UYM17855.1"/>
    </source>
</evidence>
<dbReference type="RefSeq" id="WP_262600589.1">
    <property type="nucleotide sequence ID" value="NZ_CP103300.1"/>
</dbReference>
<keyword evidence="3" id="KW-1185">Reference proteome</keyword>
<dbReference type="EMBL" id="CP103300">
    <property type="protein sequence ID" value="UYM17855.1"/>
    <property type="molecule type" value="Genomic_DNA"/>
</dbReference>
<dbReference type="Proteomes" id="UP001163255">
    <property type="component" value="Chromosome"/>
</dbReference>
<accession>A0ABY6GYI7</accession>
<protein>
    <submittedName>
        <fullName evidence="2">Uncharacterized protein</fullName>
    </submittedName>
</protein>
<keyword evidence="1" id="KW-1133">Transmembrane helix</keyword>
<gene>
    <name evidence="2" type="ORF">NX720_08095</name>
</gene>
<proteinExistence type="predicted"/>
<keyword evidence="1" id="KW-0472">Membrane</keyword>
<keyword evidence="1" id="KW-0812">Transmembrane</keyword>
<name>A0ABY6GYI7_9GAMM</name>